<dbReference type="OMA" id="QMADRNW"/>
<dbReference type="InParanoid" id="K3WXB2"/>
<dbReference type="InterPro" id="IPR004827">
    <property type="entry name" value="bZIP"/>
</dbReference>
<organism evidence="4 5">
    <name type="scientific">Globisporangium ultimum (strain ATCC 200006 / CBS 805.95 / DAOM BR144)</name>
    <name type="common">Pythium ultimum</name>
    <dbReference type="NCBI Taxonomy" id="431595"/>
    <lineage>
        <taxon>Eukaryota</taxon>
        <taxon>Sar</taxon>
        <taxon>Stramenopiles</taxon>
        <taxon>Oomycota</taxon>
        <taxon>Peronosporomycetes</taxon>
        <taxon>Pythiales</taxon>
        <taxon>Pythiaceae</taxon>
        <taxon>Globisporangium</taxon>
    </lineage>
</organism>
<name>K3WXB2_GLOUD</name>
<feature type="compositionally biased region" description="Basic residues" evidence="2">
    <location>
        <begin position="81"/>
        <end position="97"/>
    </location>
</feature>
<reference evidence="5" key="2">
    <citation type="submission" date="2010-04" db="EMBL/GenBank/DDBJ databases">
        <authorList>
            <person name="Buell R."/>
            <person name="Hamilton J."/>
            <person name="Hostetler J."/>
        </authorList>
    </citation>
    <scope>NUCLEOTIDE SEQUENCE [LARGE SCALE GENOMIC DNA]</scope>
    <source>
        <strain evidence="5">DAOM:BR144</strain>
    </source>
</reference>
<reference evidence="4" key="3">
    <citation type="submission" date="2015-02" db="UniProtKB">
        <authorList>
            <consortium name="EnsemblProtists"/>
        </authorList>
    </citation>
    <scope>IDENTIFICATION</scope>
    <source>
        <strain evidence="4">DAOM BR144</strain>
    </source>
</reference>
<evidence type="ECO:0000313" key="4">
    <source>
        <dbReference type="EnsemblProtists" id="PYU1_T009610"/>
    </source>
</evidence>
<dbReference type="VEuPathDB" id="FungiDB:PYU1_G009592"/>
<feature type="compositionally biased region" description="Basic and acidic residues" evidence="2">
    <location>
        <begin position="135"/>
        <end position="146"/>
    </location>
</feature>
<feature type="coiled-coil region" evidence="1">
    <location>
        <begin position="149"/>
        <end position="249"/>
    </location>
</feature>
<evidence type="ECO:0000256" key="2">
    <source>
        <dbReference type="SAM" id="MobiDB-lite"/>
    </source>
</evidence>
<dbReference type="GO" id="GO:0003700">
    <property type="term" value="F:DNA-binding transcription factor activity"/>
    <property type="evidence" value="ECO:0007669"/>
    <property type="project" value="InterPro"/>
</dbReference>
<keyword evidence="5" id="KW-1185">Reference proteome</keyword>
<dbReference type="eggNOG" id="ENOG502SMJ7">
    <property type="taxonomic scope" value="Eukaryota"/>
</dbReference>
<dbReference type="Pfam" id="PF07716">
    <property type="entry name" value="bZIP_2"/>
    <property type="match status" value="1"/>
</dbReference>
<reference evidence="5" key="1">
    <citation type="journal article" date="2010" name="Genome Biol.">
        <title>Genome sequence of the necrotrophic plant pathogen Pythium ultimum reveals original pathogenicity mechanisms and effector repertoire.</title>
        <authorList>
            <person name="Levesque C.A."/>
            <person name="Brouwer H."/>
            <person name="Cano L."/>
            <person name="Hamilton J.P."/>
            <person name="Holt C."/>
            <person name="Huitema E."/>
            <person name="Raffaele S."/>
            <person name="Robideau G.P."/>
            <person name="Thines M."/>
            <person name="Win J."/>
            <person name="Zerillo M.M."/>
            <person name="Beakes G.W."/>
            <person name="Boore J.L."/>
            <person name="Busam D."/>
            <person name="Dumas B."/>
            <person name="Ferriera S."/>
            <person name="Fuerstenberg S.I."/>
            <person name="Gachon C.M."/>
            <person name="Gaulin E."/>
            <person name="Govers F."/>
            <person name="Grenville-Briggs L."/>
            <person name="Horner N."/>
            <person name="Hostetler J."/>
            <person name="Jiang R.H."/>
            <person name="Johnson J."/>
            <person name="Krajaejun T."/>
            <person name="Lin H."/>
            <person name="Meijer H.J."/>
            <person name="Moore B."/>
            <person name="Morris P."/>
            <person name="Phuntmart V."/>
            <person name="Puiu D."/>
            <person name="Shetty J."/>
            <person name="Stajich J.E."/>
            <person name="Tripathy S."/>
            <person name="Wawra S."/>
            <person name="van West P."/>
            <person name="Whitty B.R."/>
            <person name="Coutinho P.M."/>
            <person name="Henrissat B."/>
            <person name="Martin F."/>
            <person name="Thomas P.D."/>
            <person name="Tyler B.M."/>
            <person name="De Vries R.P."/>
            <person name="Kamoun S."/>
            <person name="Yandell M."/>
            <person name="Tisserat N."/>
            <person name="Buell C.R."/>
        </authorList>
    </citation>
    <scope>NUCLEOTIDE SEQUENCE</scope>
    <source>
        <strain evidence="5">DAOM:BR144</strain>
    </source>
</reference>
<dbReference type="HOGENOM" id="CLU_031094_0_0_1"/>
<feature type="domain" description="BZIP" evidence="3">
    <location>
        <begin position="126"/>
        <end position="172"/>
    </location>
</feature>
<evidence type="ECO:0000313" key="5">
    <source>
        <dbReference type="Proteomes" id="UP000019132"/>
    </source>
</evidence>
<dbReference type="Gene3D" id="1.20.5.170">
    <property type="match status" value="1"/>
</dbReference>
<feature type="compositionally biased region" description="Low complexity" evidence="2">
    <location>
        <begin position="98"/>
        <end position="107"/>
    </location>
</feature>
<sequence length="457" mass="53007">MEAARYCDAALMETPFDSDEDVIMPLYEDTLEPSTLRANAIDNDGENEDGSRTRSASESMNSPCSENGIRVNMEISPTRWIKAKTKKDKPKQAKKKASAATRRTATQDGEHEQAEDDAVARRKQASIDQRRKRNREAMQRARQRDKDYMDGLRDTAHALEEKHNELLEKVNAQLAVFTNSGHSNSRIAELQDRLQQARNHAEALKRQNLEFLDKIGDRIKREDRMEGLLRELMREQEAQEEMLNEIFRESITETQLGVFFTEERAMRVIINSRNDKSQVERQGFDNAPVGDLFGWSTQYRFEGKIFYFSFVKTFRNRRAVDTIQKINDETYLIARENRDPEKADEFVRLLYLRFRLHEDDGSYAVVTQSVRQEQSLYEGLDCIWANEACMWTQFTPMVERYGDEIFEACQVKMIGKSTIGDERSARENVLETILGLMRWENINVGPMLSLTNSTTQC</sequence>
<feature type="region of interest" description="Disordered" evidence="2">
    <location>
        <begin position="37"/>
        <end position="146"/>
    </location>
</feature>
<dbReference type="EnsemblProtists" id="PYU1_T009610">
    <property type="protein sequence ID" value="PYU1_T009610"/>
    <property type="gene ID" value="PYU1_G009592"/>
</dbReference>
<evidence type="ECO:0000259" key="3">
    <source>
        <dbReference type="Pfam" id="PF07716"/>
    </source>
</evidence>
<feature type="compositionally biased region" description="Polar residues" evidence="2">
    <location>
        <begin position="53"/>
        <end position="65"/>
    </location>
</feature>
<evidence type="ECO:0000256" key="1">
    <source>
        <dbReference type="SAM" id="Coils"/>
    </source>
</evidence>
<dbReference type="Proteomes" id="UP000019132">
    <property type="component" value="Unassembled WGS sequence"/>
</dbReference>
<dbReference type="AlphaFoldDB" id="K3WXB2"/>
<dbReference type="EMBL" id="GL376615">
    <property type="status" value="NOT_ANNOTATED_CDS"/>
    <property type="molecule type" value="Genomic_DNA"/>
</dbReference>
<keyword evidence="1" id="KW-0175">Coiled coil</keyword>
<proteinExistence type="predicted"/>
<accession>K3WXB2</accession>
<dbReference type="InterPro" id="IPR046347">
    <property type="entry name" value="bZIP_sf"/>
</dbReference>
<dbReference type="SUPFAM" id="SSF57959">
    <property type="entry name" value="Leucine zipper domain"/>
    <property type="match status" value="1"/>
</dbReference>
<protein>
    <recommendedName>
        <fullName evidence="3">BZIP domain-containing protein</fullName>
    </recommendedName>
</protein>